<proteinExistence type="inferred from homology"/>
<evidence type="ECO:0000256" key="2">
    <source>
        <dbReference type="ARBA" id="ARBA00023235"/>
    </source>
</evidence>
<dbReference type="PANTHER" id="PTHR21600">
    <property type="entry name" value="MITOCHONDRIAL RNA PSEUDOURIDINE SYNTHASE"/>
    <property type="match status" value="1"/>
</dbReference>
<dbReference type="InterPro" id="IPR050188">
    <property type="entry name" value="RluA_PseudoU_synthase"/>
</dbReference>
<dbReference type="AlphaFoldDB" id="E1K0L4"/>
<feature type="domain" description="Pseudouridine synthase RsuA/RluA-like" evidence="3">
    <location>
        <begin position="92"/>
        <end position="238"/>
    </location>
</feature>
<dbReference type="Gene3D" id="3.30.2350.10">
    <property type="entry name" value="Pseudouridine synthase"/>
    <property type="match status" value="1"/>
</dbReference>
<dbReference type="eggNOG" id="COG0564">
    <property type="taxonomic scope" value="Bacteria"/>
</dbReference>
<dbReference type="STRING" id="596151.DesfrDRAFT_3414"/>
<dbReference type="GO" id="GO:0003723">
    <property type="term" value="F:RNA binding"/>
    <property type="evidence" value="ECO:0007669"/>
    <property type="project" value="InterPro"/>
</dbReference>
<dbReference type="Gene3D" id="3.10.290.10">
    <property type="entry name" value="RNA-binding S4 domain"/>
    <property type="match status" value="1"/>
</dbReference>
<name>E1K0L4_SOLFR</name>
<comment type="similarity">
    <text evidence="1">Belongs to the pseudouridine synthase RluA family.</text>
</comment>
<evidence type="ECO:0000259" key="3">
    <source>
        <dbReference type="Pfam" id="PF00849"/>
    </source>
</evidence>
<dbReference type="EMBL" id="AECZ01000031">
    <property type="protein sequence ID" value="EFL49866.1"/>
    <property type="molecule type" value="Genomic_DNA"/>
</dbReference>
<dbReference type="GO" id="GO:0000455">
    <property type="term" value="P:enzyme-directed rRNA pseudouridine synthesis"/>
    <property type="evidence" value="ECO:0007669"/>
    <property type="project" value="TreeGrafter"/>
</dbReference>
<dbReference type="GO" id="GO:0009982">
    <property type="term" value="F:pseudouridine synthase activity"/>
    <property type="evidence" value="ECO:0007669"/>
    <property type="project" value="InterPro"/>
</dbReference>
<dbReference type="Pfam" id="PF00849">
    <property type="entry name" value="PseudoU_synth_2"/>
    <property type="match status" value="1"/>
</dbReference>
<dbReference type="RefSeq" id="WP_005995931.1">
    <property type="nucleotide sequence ID" value="NZ_AECZ01000031.1"/>
</dbReference>
<evidence type="ECO:0000313" key="4">
    <source>
        <dbReference type="EMBL" id="EFL49866.1"/>
    </source>
</evidence>
<dbReference type="InterPro" id="IPR006145">
    <property type="entry name" value="PsdUridine_synth_RsuA/RluA"/>
</dbReference>
<dbReference type="Proteomes" id="UP000006250">
    <property type="component" value="Unassembled WGS sequence"/>
</dbReference>
<accession>E1K0L4</accession>
<protein>
    <submittedName>
        <fullName evidence="4">Pseudouridine synthase</fullName>
    </submittedName>
</protein>
<dbReference type="CDD" id="cd02869">
    <property type="entry name" value="PseudoU_synth_RluA_like"/>
    <property type="match status" value="1"/>
</dbReference>
<evidence type="ECO:0000256" key="1">
    <source>
        <dbReference type="ARBA" id="ARBA00010876"/>
    </source>
</evidence>
<dbReference type="InterPro" id="IPR036986">
    <property type="entry name" value="S4_RNA-bd_sf"/>
</dbReference>
<dbReference type="OrthoDB" id="128480at2"/>
<reference evidence="4 5" key="1">
    <citation type="submission" date="2010-08" db="EMBL/GenBank/DDBJ databases">
        <title>The draft genome of Desulfovibrio fructosovorans JJ.</title>
        <authorList>
            <consortium name="US DOE Joint Genome Institute (JGI-PGF)"/>
            <person name="Lucas S."/>
            <person name="Copeland A."/>
            <person name="Lapidus A."/>
            <person name="Cheng J.-F."/>
            <person name="Bruce D."/>
            <person name="Goodwin L."/>
            <person name="Pitluck S."/>
            <person name="Land M.L."/>
            <person name="Hauser L."/>
            <person name="Chang Y.-J."/>
            <person name="Jeffries C."/>
            <person name="Wall J.D."/>
            <person name="Stahl D.A."/>
            <person name="Arkin A.P."/>
            <person name="Dehal P."/>
            <person name="Stolyar S.M."/>
            <person name="Hazen T.C."/>
            <person name="Woyke T.J."/>
        </authorList>
    </citation>
    <scope>NUCLEOTIDE SEQUENCE [LARGE SCALE GENOMIC DNA]</scope>
    <source>
        <strain evidence="4 5">JJ</strain>
    </source>
</reference>
<keyword evidence="5" id="KW-1185">Reference proteome</keyword>
<comment type="caution">
    <text evidence="4">The sequence shown here is derived from an EMBL/GenBank/DDBJ whole genome shotgun (WGS) entry which is preliminary data.</text>
</comment>
<dbReference type="SUPFAM" id="SSF55120">
    <property type="entry name" value="Pseudouridine synthase"/>
    <property type="match status" value="1"/>
</dbReference>
<dbReference type="PANTHER" id="PTHR21600:SF87">
    <property type="entry name" value="RNA PSEUDOURIDYLATE SYNTHASE DOMAIN-CONTAINING PROTEIN 1"/>
    <property type="match status" value="1"/>
</dbReference>
<evidence type="ECO:0000313" key="5">
    <source>
        <dbReference type="Proteomes" id="UP000006250"/>
    </source>
</evidence>
<keyword evidence="2" id="KW-0413">Isomerase</keyword>
<organism evidence="4 5">
    <name type="scientific">Solidesulfovibrio fructosivorans JJ]</name>
    <dbReference type="NCBI Taxonomy" id="596151"/>
    <lineage>
        <taxon>Bacteria</taxon>
        <taxon>Pseudomonadati</taxon>
        <taxon>Thermodesulfobacteriota</taxon>
        <taxon>Desulfovibrionia</taxon>
        <taxon>Desulfovibrionales</taxon>
        <taxon>Desulfovibrionaceae</taxon>
        <taxon>Solidesulfovibrio</taxon>
    </lineage>
</organism>
<sequence>MGNDDARVVEGAIPGDMAGERLDRAAILVLPDTGLRGRRRLIEAGRLLVDGRARPAAYRVRAGEKLAARIAARPEGEFRASDIPILFADAAYAAVAKPAGLHSAAIACGGGQSLEDLLPELFPGRAAGLLSRLDRLTSGIVPLAFDAASGERYRRLENAGQVAKTYLAVVHGGIPSPFVVDFRLDMADRAKTRVLRTADSDPLRQTRVSPRAAKGGLTLVACRIAKGARHQIRAHLAASGHPLVGDPVYGRGEGARLYLHCARLESPVLTVTNQPPWSLAEAARTVESDALEKNAEQDTNGVG</sequence>
<dbReference type="GO" id="GO:0140098">
    <property type="term" value="F:catalytic activity, acting on RNA"/>
    <property type="evidence" value="ECO:0007669"/>
    <property type="project" value="UniProtKB-ARBA"/>
</dbReference>
<gene>
    <name evidence="4" type="ORF">DesfrDRAFT_3414</name>
</gene>
<dbReference type="InterPro" id="IPR020103">
    <property type="entry name" value="PsdUridine_synth_cat_dom_sf"/>
</dbReference>